<dbReference type="EC" id="2.3.1.39" evidence="4"/>
<dbReference type="SUPFAM" id="SSF52151">
    <property type="entry name" value="FabD/lysophospholipase-like"/>
    <property type="match status" value="1"/>
</dbReference>
<dbReference type="FunFam" id="3.30.70.250:FF:000001">
    <property type="entry name" value="Malonyl CoA-acyl carrier protein transacylase"/>
    <property type="match status" value="1"/>
</dbReference>
<dbReference type="GO" id="GO:0006633">
    <property type="term" value="P:fatty acid biosynthetic process"/>
    <property type="evidence" value="ECO:0007669"/>
    <property type="project" value="TreeGrafter"/>
</dbReference>
<keyword evidence="1 4" id="KW-0808">Transferase</keyword>
<sequence>MISKRLAFIFPGQGSQVPGMGKALYEENSIFREAFAQAQQALPFDLKDLCFNGPKETLDNTVYAQPCLLATSVAAYRTLLSHITVQPVFMAGLSLGEYSALTASGVFSLEQAASLVHHRGRFMENAVPQGKGTMAAIMGLDTAAIQEACDQAIGSGIVEIANYNYAGQTVIGGEVAAVRQAMELCLEKGAKRAVELAVSGPFHTSMLKEAAIQLENYFKDVAFGPWTVPVISNFRATPYETLEEASNLLVQQVVSSVQWEQSVQYMISQGVDTFVEIGTGKTLSSFVKRIDKTCTTLQVEDPASLEKTIQCLEEYQHADK</sequence>
<dbReference type="InterPro" id="IPR016035">
    <property type="entry name" value="Acyl_Trfase/lysoPLipase"/>
</dbReference>
<evidence type="ECO:0000256" key="1">
    <source>
        <dbReference type="ARBA" id="ARBA00022679"/>
    </source>
</evidence>
<keyword evidence="8" id="KW-1185">Reference proteome</keyword>
<evidence type="ECO:0000256" key="2">
    <source>
        <dbReference type="ARBA" id="ARBA00023315"/>
    </source>
</evidence>
<accession>A0A975AGQ4</accession>
<dbReference type="InterPro" id="IPR004410">
    <property type="entry name" value="Malonyl_CoA-ACP_transAc_FabD"/>
</dbReference>
<evidence type="ECO:0000313" key="7">
    <source>
        <dbReference type="EMBL" id="QSX07804.1"/>
    </source>
</evidence>
<dbReference type="AlphaFoldDB" id="A0A975AGQ4"/>
<evidence type="ECO:0000256" key="3">
    <source>
        <dbReference type="ARBA" id="ARBA00048462"/>
    </source>
</evidence>
<dbReference type="KEGG" id="alka:J0B03_08240"/>
<dbReference type="Proteomes" id="UP000663499">
    <property type="component" value="Chromosome"/>
</dbReference>
<proteinExistence type="inferred from homology"/>
<feature type="active site" evidence="5">
    <location>
        <position position="94"/>
    </location>
</feature>
<feature type="domain" description="Malonyl-CoA:ACP transacylase (MAT)" evidence="6">
    <location>
        <begin position="9"/>
        <end position="299"/>
    </location>
</feature>
<dbReference type="PANTHER" id="PTHR42681:SF1">
    <property type="entry name" value="MALONYL-COA-ACYL CARRIER PROTEIN TRANSACYLASE, MITOCHONDRIAL"/>
    <property type="match status" value="1"/>
</dbReference>
<dbReference type="InterPro" id="IPR050858">
    <property type="entry name" value="Mal-CoA-ACP_Trans/PKS_FabD"/>
</dbReference>
<dbReference type="SMART" id="SM00827">
    <property type="entry name" value="PKS_AT"/>
    <property type="match status" value="1"/>
</dbReference>
<evidence type="ECO:0000259" key="6">
    <source>
        <dbReference type="SMART" id="SM00827"/>
    </source>
</evidence>
<comment type="catalytic activity">
    <reaction evidence="3 4">
        <text>holo-[ACP] + malonyl-CoA = malonyl-[ACP] + CoA</text>
        <dbReference type="Rhea" id="RHEA:41792"/>
        <dbReference type="Rhea" id="RHEA-COMP:9623"/>
        <dbReference type="Rhea" id="RHEA-COMP:9685"/>
        <dbReference type="ChEBI" id="CHEBI:57287"/>
        <dbReference type="ChEBI" id="CHEBI:57384"/>
        <dbReference type="ChEBI" id="CHEBI:64479"/>
        <dbReference type="ChEBI" id="CHEBI:78449"/>
        <dbReference type="EC" id="2.3.1.39"/>
    </reaction>
</comment>
<feature type="active site" evidence="5">
    <location>
        <position position="203"/>
    </location>
</feature>
<dbReference type="GO" id="GO:0005829">
    <property type="term" value="C:cytosol"/>
    <property type="evidence" value="ECO:0007669"/>
    <property type="project" value="TreeGrafter"/>
</dbReference>
<dbReference type="SUPFAM" id="SSF55048">
    <property type="entry name" value="Probable ACP-binding domain of malonyl-CoA ACP transacylase"/>
    <property type="match status" value="1"/>
</dbReference>
<comment type="similarity">
    <text evidence="4">Belongs to the fabD family.</text>
</comment>
<name>A0A975AGQ4_9FIRM</name>
<dbReference type="RefSeq" id="WP_207299146.1">
    <property type="nucleotide sequence ID" value="NZ_CP071444.1"/>
</dbReference>
<dbReference type="InterPro" id="IPR001227">
    <property type="entry name" value="Ac_transferase_dom_sf"/>
</dbReference>
<dbReference type="EMBL" id="CP071444">
    <property type="protein sequence ID" value="QSX07804.1"/>
    <property type="molecule type" value="Genomic_DNA"/>
</dbReference>
<keyword evidence="2 4" id="KW-0012">Acyltransferase</keyword>
<dbReference type="Gene3D" id="3.30.70.250">
    <property type="entry name" value="Malonyl-CoA ACP transacylase, ACP-binding"/>
    <property type="match status" value="1"/>
</dbReference>
<dbReference type="PIRSF" id="PIRSF000446">
    <property type="entry name" value="Mct"/>
    <property type="match status" value="1"/>
</dbReference>
<dbReference type="Gene3D" id="3.40.366.10">
    <property type="entry name" value="Malonyl-Coenzyme A Acyl Carrier Protein, domain 2"/>
    <property type="match status" value="1"/>
</dbReference>
<organism evidence="7 8">
    <name type="scientific">Alkalibacter rhizosphaerae</name>
    <dbReference type="NCBI Taxonomy" id="2815577"/>
    <lineage>
        <taxon>Bacteria</taxon>
        <taxon>Bacillati</taxon>
        <taxon>Bacillota</taxon>
        <taxon>Clostridia</taxon>
        <taxon>Eubacteriales</taxon>
        <taxon>Eubacteriaceae</taxon>
        <taxon>Alkalibacter</taxon>
    </lineage>
</organism>
<reference evidence="7" key="1">
    <citation type="submission" date="2021-03" db="EMBL/GenBank/DDBJ databases">
        <title>Alkalibacter marinus sp. nov., isolated from tidal flat sediment.</title>
        <authorList>
            <person name="Namirimu T."/>
            <person name="Yang J.-A."/>
            <person name="Yang S.-H."/>
            <person name="Kim Y.-J."/>
            <person name="Kwon K.K."/>
        </authorList>
    </citation>
    <scope>NUCLEOTIDE SEQUENCE</scope>
    <source>
        <strain evidence="7">ES005</strain>
    </source>
</reference>
<evidence type="ECO:0000256" key="4">
    <source>
        <dbReference type="PIRNR" id="PIRNR000446"/>
    </source>
</evidence>
<dbReference type="GO" id="GO:0004314">
    <property type="term" value="F:[acyl-carrier-protein] S-malonyltransferase activity"/>
    <property type="evidence" value="ECO:0007669"/>
    <property type="project" value="UniProtKB-EC"/>
</dbReference>
<evidence type="ECO:0000313" key="8">
    <source>
        <dbReference type="Proteomes" id="UP000663499"/>
    </source>
</evidence>
<evidence type="ECO:0000256" key="5">
    <source>
        <dbReference type="PIRSR" id="PIRSR000446-1"/>
    </source>
</evidence>
<dbReference type="InterPro" id="IPR016036">
    <property type="entry name" value="Malonyl_transacylase_ACP-bd"/>
</dbReference>
<dbReference type="Pfam" id="PF00698">
    <property type="entry name" value="Acyl_transf_1"/>
    <property type="match status" value="1"/>
</dbReference>
<dbReference type="InterPro" id="IPR024925">
    <property type="entry name" value="Malonyl_CoA-ACP_transAc"/>
</dbReference>
<gene>
    <name evidence="7" type="primary">fabD</name>
    <name evidence="7" type="ORF">J0B03_08240</name>
</gene>
<protein>
    <recommendedName>
        <fullName evidence="4">Malonyl CoA-acyl carrier protein transacylase</fullName>
        <ecNumber evidence="4">2.3.1.39</ecNumber>
    </recommendedName>
</protein>
<dbReference type="NCBIfam" id="TIGR00128">
    <property type="entry name" value="fabD"/>
    <property type="match status" value="1"/>
</dbReference>
<dbReference type="PANTHER" id="PTHR42681">
    <property type="entry name" value="MALONYL-COA-ACYL CARRIER PROTEIN TRANSACYLASE, MITOCHONDRIAL"/>
    <property type="match status" value="1"/>
</dbReference>
<dbReference type="InterPro" id="IPR014043">
    <property type="entry name" value="Acyl_transferase_dom"/>
</dbReference>